<protein>
    <recommendedName>
        <fullName evidence="1">STAS domain-containing protein</fullName>
    </recommendedName>
</protein>
<dbReference type="InterPro" id="IPR058548">
    <property type="entry name" value="MlaB-like_STAS"/>
</dbReference>
<dbReference type="Pfam" id="PF13466">
    <property type="entry name" value="STAS_2"/>
    <property type="match status" value="1"/>
</dbReference>
<evidence type="ECO:0000259" key="1">
    <source>
        <dbReference type="PROSITE" id="PS50801"/>
    </source>
</evidence>
<dbReference type="PROSITE" id="PS50801">
    <property type="entry name" value="STAS"/>
    <property type="match status" value="1"/>
</dbReference>
<evidence type="ECO:0000313" key="3">
    <source>
        <dbReference type="Proteomes" id="UP001500630"/>
    </source>
</evidence>
<dbReference type="Proteomes" id="UP001500630">
    <property type="component" value="Unassembled WGS sequence"/>
</dbReference>
<dbReference type="CDD" id="cd07043">
    <property type="entry name" value="STAS_anti-anti-sigma_factors"/>
    <property type="match status" value="1"/>
</dbReference>
<comment type="caution">
    <text evidence="2">The sequence shown here is derived from an EMBL/GenBank/DDBJ whole genome shotgun (WGS) entry which is preliminary data.</text>
</comment>
<evidence type="ECO:0000313" key="2">
    <source>
        <dbReference type="EMBL" id="GAA3606191.1"/>
    </source>
</evidence>
<organism evidence="2 3">
    <name type="scientific">Nonomuraea rosea</name>
    <dbReference type="NCBI Taxonomy" id="638574"/>
    <lineage>
        <taxon>Bacteria</taxon>
        <taxon>Bacillati</taxon>
        <taxon>Actinomycetota</taxon>
        <taxon>Actinomycetes</taxon>
        <taxon>Streptosporangiales</taxon>
        <taxon>Streptosporangiaceae</taxon>
        <taxon>Nonomuraea</taxon>
    </lineage>
</organism>
<dbReference type="InterPro" id="IPR036513">
    <property type="entry name" value="STAS_dom_sf"/>
</dbReference>
<dbReference type="Gene3D" id="3.30.750.24">
    <property type="entry name" value="STAS domain"/>
    <property type="match status" value="1"/>
</dbReference>
<gene>
    <name evidence="2" type="ORF">GCM10022419_108810</name>
</gene>
<name>A0ABP6ZFP3_9ACTN</name>
<dbReference type="EMBL" id="BAABDQ010000041">
    <property type="protein sequence ID" value="GAA3606191.1"/>
    <property type="molecule type" value="Genomic_DNA"/>
</dbReference>
<feature type="domain" description="STAS" evidence="1">
    <location>
        <begin position="15"/>
        <end position="116"/>
    </location>
</feature>
<dbReference type="RefSeq" id="WP_345574602.1">
    <property type="nucleotide sequence ID" value="NZ_BAABDQ010000041.1"/>
</dbReference>
<dbReference type="SUPFAM" id="SSF52091">
    <property type="entry name" value="SpoIIaa-like"/>
    <property type="match status" value="1"/>
</dbReference>
<accession>A0ABP6ZFP3</accession>
<keyword evidence="3" id="KW-1185">Reference proteome</keyword>
<reference evidence="3" key="1">
    <citation type="journal article" date="2019" name="Int. J. Syst. Evol. Microbiol.">
        <title>The Global Catalogue of Microorganisms (GCM) 10K type strain sequencing project: providing services to taxonomists for standard genome sequencing and annotation.</title>
        <authorList>
            <consortium name="The Broad Institute Genomics Platform"/>
            <consortium name="The Broad Institute Genome Sequencing Center for Infectious Disease"/>
            <person name="Wu L."/>
            <person name="Ma J."/>
        </authorList>
    </citation>
    <scope>NUCLEOTIDE SEQUENCE [LARGE SCALE GENOMIC DNA]</scope>
    <source>
        <strain evidence="3">JCM 17326</strain>
    </source>
</reference>
<dbReference type="InterPro" id="IPR002645">
    <property type="entry name" value="STAS_dom"/>
</dbReference>
<proteinExistence type="predicted"/>
<sequence length="235" mass="25078">MRLSIRLVPVGDTTLVTVLTGELDLTTRPILAAFLDPIPRSAVIYMVVAAADLRFCDLNGLHQLARTHQALQAKGGRLAVAAPPPSLSRLIGLMAQHDARPAIAVHPSTAAALSATDVEAYQLNTPPAPIPRHLPRVRELHRVHLPARRPPAARPCPEPADLPPATPAIGRAQALREQAAERQHTLADRLSAAQDTVTRLREARRRCGDSLAALRASLRDARAAMAAEHPVAGSG</sequence>